<dbReference type="AlphaFoldDB" id="A0A7T6ZC03"/>
<evidence type="ECO:0000313" key="3">
    <source>
        <dbReference type="Proteomes" id="UP000595349"/>
    </source>
</evidence>
<dbReference type="Proteomes" id="UP000595349">
    <property type="component" value="Chromosome"/>
</dbReference>
<feature type="region of interest" description="Disordered" evidence="1">
    <location>
        <begin position="1"/>
        <end position="31"/>
    </location>
</feature>
<feature type="region of interest" description="Disordered" evidence="1">
    <location>
        <begin position="67"/>
        <end position="103"/>
    </location>
</feature>
<feature type="compositionally biased region" description="Polar residues" evidence="1">
    <location>
        <begin position="90"/>
        <end position="99"/>
    </location>
</feature>
<dbReference type="KEGG" id="scib:HUG20_12930"/>
<evidence type="ECO:0000313" key="2">
    <source>
        <dbReference type="EMBL" id="QQK80709.1"/>
    </source>
</evidence>
<protein>
    <submittedName>
        <fullName evidence="2">Uncharacterized protein</fullName>
    </submittedName>
</protein>
<dbReference type="RefSeq" id="WP_200085077.1">
    <property type="nucleotide sequence ID" value="NZ_CP054706.1"/>
</dbReference>
<reference evidence="2 3" key="1">
    <citation type="submission" date="2020-06" db="EMBL/GenBank/DDBJ databases">
        <title>Genomic analysis of Salicibibacter sp. NKC21-4.</title>
        <authorList>
            <person name="Oh Y.J."/>
        </authorList>
    </citation>
    <scope>NUCLEOTIDE SEQUENCE [LARGE SCALE GENOMIC DNA]</scope>
    <source>
        <strain evidence="2 3">NKC21-4</strain>
    </source>
</reference>
<feature type="compositionally biased region" description="Polar residues" evidence="1">
    <location>
        <begin position="12"/>
        <end position="24"/>
    </location>
</feature>
<gene>
    <name evidence="2" type="ORF">HUG20_12930</name>
</gene>
<organism evidence="2 3">
    <name type="scientific">Salicibibacter cibi</name>
    <dbReference type="NCBI Taxonomy" id="2743001"/>
    <lineage>
        <taxon>Bacteria</taxon>
        <taxon>Bacillati</taxon>
        <taxon>Bacillota</taxon>
        <taxon>Bacilli</taxon>
        <taxon>Bacillales</taxon>
        <taxon>Bacillaceae</taxon>
        <taxon>Salicibibacter</taxon>
    </lineage>
</organism>
<accession>A0A7T6ZC03</accession>
<keyword evidence="3" id="KW-1185">Reference proteome</keyword>
<evidence type="ECO:0000256" key="1">
    <source>
        <dbReference type="SAM" id="MobiDB-lite"/>
    </source>
</evidence>
<name>A0A7T6ZC03_9BACI</name>
<proteinExistence type="predicted"/>
<sequence length="122" mass="13615">MMMVFGGRKRSYSSMYGWQPPQTTNDEEEQDSESLIVKLEYVGQLLAVIGEGLQFSAASIALRELQREQATEDADENGLNEDAPLPTGLDQPNGNPNSDTDAKIASLQQQIVELERRLDERE</sequence>
<dbReference type="EMBL" id="CP054706">
    <property type="protein sequence ID" value="QQK80709.1"/>
    <property type="molecule type" value="Genomic_DNA"/>
</dbReference>